<organism evidence="2 3">
    <name type="scientific">Sphagnum jensenii</name>
    <dbReference type="NCBI Taxonomy" id="128206"/>
    <lineage>
        <taxon>Eukaryota</taxon>
        <taxon>Viridiplantae</taxon>
        <taxon>Streptophyta</taxon>
        <taxon>Embryophyta</taxon>
        <taxon>Bryophyta</taxon>
        <taxon>Sphagnophytina</taxon>
        <taxon>Sphagnopsida</taxon>
        <taxon>Sphagnales</taxon>
        <taxon>Sphagnaceae</taxon>
        <taxon>Sphagnum</taxon>
    </lineage>
</organism>
<dbReference type="Proteomes" id="UP001497522">
    <property type="component" value="Chromosome 2"/>
</dbReference>
<protein>
    <recommendedName>
        <fullName evidence="1">F-box domain-containing protein</fullName>
    </recommendedName>
</protein>
<dbReference type="Pfam" id="PF12937">
    <property type="entry name" value="F-box-like"/>
    <property type="match status" value="1"/>
</dbReference>
<dbReference type="PANTHER" id="PTHR31960:SF26">
    <property type="entry name" value="F-BOX DOMAIN CONTAINING PROTEIN"/>
    <property type="match status" value="1"/>
</dbReference>
<dbReference type="CDD" id="cd22162">
    <property type="entry name" value="F-box_AtSKIP3-like"/>
    <property type="match status" value="1"/>
</dbReference>
<dbReference type="InterPro" id="IPR001810">
    <property type="entry name" value="F-box_dom"/>
</dbReference>
<evidence type="ECO:0000259" key="1">
    <source>
        <dbReference type="PROSITE" id="PS50181"/>
    </source>
</evidence>
<sequence length="278" mass="31117">MNLADLPEDCIATIISHTTPIDAARLTRVCSAFKRAIESDAVWENFLPSDYKTTLKTWPTGGSKKKDIVMTMANGVFLDQGLQKYVLLRRTRGVCRVLSVEAMNVAGGQDTRFWRWEQSRSSCFGKIAHLLAVCCLEINGTWSCSLPPSSYTAVWRLRIANPQGGRFYFLSWKLPLTFCISIGDGEAVERQLSLSQVPSGGFQEWFEFEVGEITIKGSTSTVKQVDVMYAIRETDCTYWKGGLFVDCLTLRPSDCKENIQPSLCDLDLSKIRGHPGVF</sequence>
<name>A0ABP1B7C5_9BRYO</name>
<dbReference type="SUPFAM" id="SSF81383">
    <property type="entry name" value="F-box domain"/>
    <property type="match status" value="1"/>
</dbReference>
<evidence type="ECO:0000313" key="3">
    <source>
        <dbReference type="Proteomes" id="UP001497522"/>
    </source>
</evidence>
<keyword evidence="3" id="KW-1185">Reference proteome</keyword>
<reference evidence="2 3" key="1">
    <citation type="submission" date="2024-03" db="EMBL/GenBank/DDBJ databases">
        <authorList>
            <consortium name="ELIXIR-Norway"/>
            <consortium name="Elixir Norway"/>
        </authorList>
    </citation>
    <scope>NUCLEOTIDE SEQUENCE [LARGE SCALE GENOMIC DNA]</scope>
</reference>
<feature type="domain" description="F-box" evidence="1">
    <location>
        <begin position="1"/>
        <end position="46"/>
    </location>
</feature>
<dbReference type="Pfam" id="PF14299">
    <property type="entry name" value="PP2"/>
    <property type="match status" value="1"/>
</dbReference>
<dbReference type="InterPro" id="IPR036047">
    <property type="entry name" value="F-box-like_dom_sf"/>
</dbReference>
<evidence type="ECO:0000313" key="2">
    <source>
        <dbReference type="EMBL" id="CAK9870971.1"/>
    </source>
</evidence>
<dbReference type="EMBL" id="OZ023703">
    <property type="protein sequence ID" value="CAK9870971.1"/>
    <property type="molecule type" value="Genomic_DNA"/>
</dbReference>
<accession>A0ABP1B7C5</accession>
<dbReference type="PROSITE" id="PS50181">
    <property type="entry name" value="FBOX"/>
    <property type="match status" value="1"/>
</dbReference>
<dbReference type="SMART" id="SM00256">
    <property type="entry name" value="FBOX"/>
    <property type="match status" value="1"/>
</dbReference>
<dbReference type="PANTHER" id="PTHR31960">
    <property type="entry name" value="F-BOX PROTEIN PP2-A15"/>
    <property type="match status" value="1"/>
</dbReference>
<dbReference type="InterPro" id="IPR025886">
    <property type="entry name" value="PP2-like"/>
</dbReference>
<dbReference type="Gene3D" id="1.20.1280.50">
    <property type="match status" value="1"/>
</dbReference>
<gene>
    <name evidence="2" type="ORF">CSSPJE1EN2_LOCUS13639</name>
</gene>
<proteinExistence type="predicted"/>